<dbReference type="Proteomes" id="UP000253831">
    <property type="component" value="Unassembled WGS sequence"/>
</dbReference>
<comment type="caution">
    <text evidence="1">The sequence shown here is derived from an EMBL/GenBank/DDBJ whole genome shotgun (WGS) entry which is preliminary data.</text>
</comment>
<sequence length="148" mass="15794">MTMLFPVSKPDASRSERSSRAFALPARTIAGVLLNALLVGGCAPDAFLPDAPYEDFLNRVQSKCLYQRIGNVEITSDFLQTPYFLDLTSRFYNGEIPRAAFVEELQGAYAAEPGSPGVNCLLAQMPSQGGPVPPAMGGPLPPAMSGTR</sequence>
<dbReference type="EMBL" id="QPGA01000014">
    <property type="protein sequence ID" value="RDE50843.1"/>
    <property type="molecule type" value="Genomic_DNA"/>
</dbReference>
<protein>
    <submittedName>
        <fullName evidence="1">Uncharacterized protein</fullName>
    </submittedName>
</protein>
<accession>A0A369XL43</accession>
<reference evidence="1 2" key="1">
    <citation type="submission" date="2018-05" db="EMBL/GenBank/DDBJ databases">
        <title>Integrated omic analyses show evidence that a Ca. Accumulibacter phosphatis strain performs denitrification under micro-aerobic conditions.</title>
        <authorList>
            <person name="Camejo P.Y."/>
            <person name="Katherine M.D."/>
            <person name="Daniel N.R."/>
        </authorList>
    </citation>
    <scope>NUCLEOTIDE SEQUENCE [LARGE SCALE GENOMIC DNA]</scope>
    <source>
        <strain evidence="1">UW-LDO-IC</strain>
    </source>
</reference>
<organism evidence="1 2">
    <name type="scientific">Candidatus Accumulibacter meliphilus</name>
    <dbReference type="NCBI Taxonomy" id="2211374"/>
    <lineage>
        <taxon>Bacteria</taxon>
        <taxon>Pseudomonadati</taxon>
        <taxon>Pseudomonadota</taxon>
        <taxon>Betaproteobacteria</taxon>
        <taxon>Candidatus Accumulibacter</taxon>
    </lineage>
</organism>
<dbReference type="AlphaFoldDB" id="A0A369XL43"/>
<gene>
    <name evidence="1" type="ORF">DVS81_09465</name>
</gene>
<evidence type="ECO:0000313" key="1">
    <source>
        <dbReference type="EMBL" id="RDE50843.1"/>
    </source>
</evidence>
<name>A0A369XL43_9PROT</name>
<evidence type="ECO:0000313" key="2">
    <source>
        <dbReference type="Proteomes" id="UP000253831"/>
    </source>
</evidence>
<proteinExistence type="predicted"/>